<dbReference type="Pfam" id="PF03060">
    <property type="entry name" value="NMO"/>
    <property type="match status" value="1"/>
</dbReference>
<dbReference type="PANTHER" id="PTHR32332">
    <property type="entry name" value="2-NITROPROPANE DIOXYGENASE"/>
    <property type="match status" value="1"/>
</dbReference>
<name>A0A0F0CSV7_9BACT</name>
<dbReference type="InterPro" id="IPR004136">
    <property type="entry name" value="NMO"/>
</dbReference>
<reference evidence="4 5" key="1">
    <citation type="submission" date="2015-02" db="EMBL/GenBank/DDBJ databases">
        <title>Single-cell genomics of uncultivated deep-branching MTB reveals a conserved set of magnetosome genes.</title>
        <authorList>
            <person name="Kolinko S."/>
            <person name="Richter M."/>
            <person name="Glockner F.O."/>
            <person name="Brachmann A."/>
            <person name="Schuler D."/>
        </authorList>
    </citation>
    <scope>NUCLEOTIDE SEQUENCE [LARGE SCALE GENOMIC DNA]</scope>
    <source>
        <strain evidence="4">SKK-01</strain>
    </source>
</reference>
<accession>A0A0F0CSV7</accession>
<organism evidence="4 5">
    <name type="scientific">Candidatus Omnitrophus magneticus</name>
    <dbReference type="NCBI Taxonomy" id="1609969"/>
    <lineage>
        <taxon>Bacteria</taxon>
        <taxon>Pseudomonadati</taxon>
        <taxon>Candidatus Omnitrophota</taxon>
        <taxon>Candidatus Omnitrophus</taxon>
    </lineage>
</organism>
<keyword evidence="2" id="KW-0288">FMN</keyword>
<keyword evidence="1" id="KW-0285">Flavoprotein</keyword>
<evidence type="ECO:0000256" key="2">
    <source>
        <dbReference type="ARBA" id="ARBA00022643"/>
    </source>
</evidence>
<dbReference type="CDD" id="cd04730">
    <property type="entry name" value="NPD_like"/>
    <property type="match status" value="1"/>
</dbReference>
<evidence type="ECO:0000313" key="5">
    <source>
        <dbReference type="Proteomes" id="UP000033428"/>
    </source>
</evidence>
<dbReference type="EMBL" id="JYNY01000222">
    <property type="protein sequence ID" value="KJJ85109.1"/>
    <property type="molecule type" value="Genomic_DNA"/>
</dbReference>
<dbReference type="GO" id="GO:0051213">
    <property type="term" value="F:dioxygenase activity"/>
    <property type="evidence" value="ECO:0007669"/>
    <property type="project" value="UniProtKB-KW"/>
</dbReference>
<dbReference type="InterPro" id="IPR013785">
    <property type="entry name" value="Aldolase_TIM"/>
</dbReference>
<dbReference type="Proteomes" id="UP000033428">
    <property type="component" value="Unassembled WGS sequence"/>
</dbReference>
<gene>
    <name evidence="4" type="ORF">OMAG_001073</name>
</gene>
<proteinExistence type="predicted"/>
<dbReference type="GO" id="GO:0018580">
    <property type="term" value="F:nitronate monooxygenase activity"/>
    <property type="evidence" value="ECO:0007669"/>
    <property type="project" value="UniProtKB-EC"/>
</dbReference>
<comment type="caution">
    <text evidence="4">The sequence shown here is derived from an EMBL/GenBank/DDBJ whole genome shotgun (WGS) entry which is preliminary data.</text>
</comment>
<keyword evidence="5" id="KW-1185">Reference proteome</keyword>
<keyword evidence="3 4" id="KW-0560">Oxidoreductase</keyword>
<dbReference type="PANTHER" id="PTHR32332:SF18">
    <property type="entry name" value="2-NITROPROPANE DIOXYGENASE"/>
    <property type="match status" value="1"/>
</dbReference>
<evidence type="ECO:0000256" key="3">
    <source>
        <dbReference type="ARBA" id="ARBA00023002"/>
    </source>
</evidence>
<evidence type="ECO:0000256" key="1">
    <source>
        <dbReference type="ARBA" id="ARBA00022630"/>
    </source>
</evidence>
<dbReference type="SUPFAM" id="SSF51412">
    <property type="entry name" value="Inosine monophosphate dehydrogenase (IMPDH)"/>
    <property type="match status" value="1"/>
</dbReference>
<protein>
    <submittedName>
        <fullName evidence="4">2-nitropropane dioxygenase</fullName>
        <ecNumber evidence="4">1.13.12.16</ecNumber>
    </submittedName>
</protein>
<keyword evidence="4" id="KW-0223">Dioxygenase</keyword>
<evidence type="ECO:0000313" key="4">
    <source>
        <dbReference type="EMBL" id="KJJ85109.1"/>
    </source>
</evidence>
<dbReference type="Gene3D" id="3.20.20.70">
    <property type="entry name" value="Aldolase class I"/>
    <property type="match status" value="1"/>
</dbReference>
<dbReference type="EC" id="1.13.12.16" evidence="4"/>
<dbReference type="AlphaFoldDB" id="A0A0F0CSV7"/>
<sequence length="361" mass="38780">MANILKPLMIGDLEVRIPIVLGGMGVRVSTASLASAVAEAGGAGTIASVGLAYGIDETGREIVEASDEALRNEIRDAKRLTRGVVGVNIMVALSNFENLVRTAVEERADFIVSGAGLPLRLPEHTEGASTKLIPIVSSARAADLIIKTWKKKYERFPDAIVVEGPDAGGHIGFKLADLQGHTAGRLEDIFNDVLILAREYEQEYNTRIPVIPAGGIFDGKDMARFLKMGAGGVQMATRFVATFECSVSEKFKAMYLAAKEEDVIIIDSPVGMPARAIRNNFTDKFLSGGERMKFRCSYRCLRTCNPATVPYCIAKALGNASQGDIDNAVIFAGANVSKVNKIVSVKDLMETIVGEALLELQ</sequence>
<dbReference type="PATRIC" id="fig|1609969.3.peg.1152"/>